<dbReference type="OrthoDB" id="6303145at2"/>
<dbReference type="Proteomes" id="UP000033664">
    <property type="component" value="Unassembled WGS sequence"/>
</dbReference>
<keyword evidence="3" id="KW-1185">Reference proteome</keyword>
<evidence type="ECO:0000313" key="2">
    <source>
        <dbReference type="EMBL" id="KJZ02298.1"/>
    </source>
</evidence>
<dbReference type="GeneID" id="58227091"/>
<protein>
    <recommendedName>
        <fullName evidence="1">Haem-binding uptake Tiki superfamily ChaN domain-containing protein</fullName>
    </recommendedName>
</protein>
<dbReference type="AlphaFoldDB" id="A0A0F4PVB3"/>
<proteinExistence type="predicted"/>
<dbReference type="InterPro" id="IPR007314">
    <property type="entry name" value="Cofac_haem-bd_dom"/>
</dbReference>
<feature type="domain" description="Haem-binding uptake Tiki superfamily ChaN" evidence="1">
    <location>
        <begin position="15"/>
        <end position="134"/>
    </location>
</feature>
<accession>A0A0F4PVB3</accession>
<gene>
    <name evidence="2" type="ORF">TW72_01145</name>
</gene>
<dbReference type="PATRIC" id="fig|151081.8.peg.1408"/>
<evidence type="ECO:0000313" key="3">
    <source>
        <dbReference type="Proteomes" id="UP000033664"/>
    </source>
</evidence>
<name>A0A0F4PVB3_9GAMM</name>
<sequence length="255" mass="29252">MNKINKDVDYKKMAGSARLVMLGESSHNPAIYKYEAIKALRQLKAAGFTHFAIEMLPRSMQEKVEFYQRTGKGFGEIQKYFDDNWAWGYTVPAAYGELVKSARDIGLKLVALDLTLAEMDSIDSSCPSKLAEEEECFDSHTRRNLVWVENIVKILNQKKKNRVIAFMHRWHALRGTSYQEGLDTLVVTEGISKVRYIDFVGGIACYSKRSCEGFSDEQGSLKNEYFYRENVSLETAIKTYQVHLPEKSLMLERTK</sequence>
<reference evidence="2 3" key="1">
    <citation type="journal article" date="2015" name="BMC Genomics">
        <title>Genome mining reveals unlocked bioactive potential of marine Gram-negative bacteria.</title>
        <authorList>
            <person name="Machado H."/>
            <person name="Sonnenschein E.C."/>
            <person name="Melchiorsen J."/>
            <person name="Gram L."/>
        </authorList>
    </citation>
    <scope>NUCLEOTIDE SEQUENCE [LARGE SCALE GENOMIC DNA]</scope>
    <source>
        <strain evidence="2 3">S3137</strain>
    </source>
</reference>
<organism evidence="2 3">
    <name type="scientific">Pseudoalteromonas ruthenica</name>
    <dbReference type="NCBI Taxonomy" id="151081"/>
    <lineage>
        <taxon>Bacteria</taxon>
        <taxon>Pseudomonadati</taxon>
        <taxon>Pseudomonadota</taxon>
        <taxon>Gammaproteobacteria</taxon>
        <taxon>Alteromonadales</taxon>
        <taxon>Pseudoalteromonadaceae</taxon>
        <taxon>Pseudoalteromonas</taxon>
    </lineage>
</organism>
<dbReference type="Pfam" id="PF04187">
    <property type="entry name" value="Cofac_haem_bdg"/>
    <property type="match status" value="1"/>
</dbReference>
<comment type="caution">
    <text evidence="2">The sequence shown here is derived from an EMBL/GenBank/DDBJ whole genome shotgun (WGS) entry which is preliminary data.</text>
</comment>
<dbReference type="RefSeq" id="WP_045979023.1">
    <property type="nucleotide sequence ID" value="NZ_JXXY01000005.1"/>
</dbReference>
<dbReference type="Gene3D" id="3.40.50.11550">
    <property type="match status" value="1"/>
</dbReference>
<evidence type="ECO:0000259" key="1">
    <source>
        <dbReference type="Pfam" id="PF04187"/>
    </source>
</evidence>
<dbReference type="EMBL" id="JXXZ01000001">
    <property type="protein sequence ID" value="KJZ02298.1"/>
    <property type="molecule type" value="Genomic_DNA"/>
</dbReference>
<dbReference type="SUPFAM" id="SSF159501">
    <property type="entry name" value="EreA/ChaN-like"/>
    <property type="match status" value="1"/>
</dbReference>